<comment type="similarity">
    <text evidence="1 5">Belongs to the Frigida family.</text>
</comment>
<evidence type="ECO:0000256" key="4">
    <source>
        <dbReference type="ARBA" id="ARBA00023089"/>
    </source>
</evidence>
<feature type="region of interest" description="Disordered" evidence="7">
    <location>
        <begin position="788"/>
        <end position="810"/>
    </location>
</feature>
<keyword evidence="4 5" id="KW-0287">Flowering</keyword>
<keyword evidence="6" id="KW-0175">Coiled coil</keyword>
<evidence type="ECO:0000256" key="2">
    <source>
        <dbReference type="ARBA" id="ARBA00022473"/>
    </source>
</evidence>
<evidence type="ECO:0000256" key="1">
    <source>
        <dbReference type="ARBA" id="ARBA00008956"/>
    </source>
</evidence>
<feature type="coiled-coil region" evidence="6">
    <location>
        <begin position="292"/>
        <end position="326"/>
    </location>
</feature>
<dbReference type="GO" id="GO:0009908">
    <property type="term" value="P:flower development"/>
    <property type="evidence" value="ECO:0007669"/>
    <property type="project" value="UniProtKB-KW"/>
</dbReference>
<evidence type="ECO:0000256" key="6">
    <source>
        <dbReference type="SAM" id="Coils"/>
    </source>
</evidence>
<name>A0A2I0LBZ2_PUNGR</name>
<evidence type="ECO:0000256" key="5">
    <source>
        <dbReference type="RuleBase" id="RU364012"/>
    </source>
</evidence>
<feature type="coiled-coil region" evidence="6">
    <location>
        <begin position="96"/>
        <end position="200"/>
    </location>
</feature>
<evidence type="ECO:0000313" key="8">
    <source>
        <dbReference type="EMBL" id="PKI78198.1"/>
    </source>
</evidence>
<keyword evidence="9" id="KW-1185">Reference proteome</keyword>
<proteinExistence type="inferred from homology"/>
<dbReference type="AlphaFoldDB" id="A0A2I0LBZ2"/>
<evidence type="ECO:0000256" key="3">
    <source>
        <dbReference type="ARBA" id="ARBA00022782"/>
    </source>
</evidence>
<dbReference type="STRING" id="22663.A0A2I0LBZ2"/>
<feature type="compositionally biased region" description="Polar residues" evidence="7">
    <location>
        <begin position="844"/>
        <end position="855"/>
    </location>
</feature>
<dbReference type="InterPro" id="IPR012474">
    <property type="entry name" value="Frigida"/>
</dbReference>
<organism evidence="8 9">
    <name type="scientific">Punica granatum</name>
    <name type="common">Pomegranate</name>
    <dbReference type="NCBI Taxonomy" id="22663"/>
    <lineage>
        <taxon>Eukaryota</taxon>
        <taxon>Viridiplantae</taxon>
        <taxon>Streptophyta</taxon>
        <taxon>Embryophyta</taxon>
        <taxon>Tracheophyta</taxon>
        <taxon>Spermatophyta</taxon>
        <taxon>Magnoliopsida</taxon>
        <taxon>eudicotyledons</taxon>
        <taxon>Gunneridae</taxon>
        <taxon>Pentapetalae</taxon>
        <taxon>rosids</taxon>
        <taxon>malvids</taxon>
        <taxon>Myrtales</taxon>
        <taxon>Lythraceae</taxon>
        <taxon>Punica</taxon>
    </lineage>
</organism>
<keyword evidence="3 5" id="KW-0221">Differentiation</keyword>
<evidence type="ECO:0000256" key="7">
    <source>
        <dbReference type="SAM" id="MobiDB-lite"/>
    </source>
</evidence>
<reference evidence="8 9" key="1">
    <citation type="submission" date="2017-11" db="EMBL/GenBank/DDBJ databases">
        <title>De-novo sequencing of pomegranate (Punica granatum L.) genome.</title>
        <authorList>
            <person name="Akparov Z."/>
            <person name="Amiraslanov A."/>
            <person name="Hajiyeva S."/>
            <person name="Abbasov M."/>
            <person name="Kaur K."/>
            <person name="Hamwieh A."/>
            <person name="Solovyev V."/>
            <person name="Salamov A."/>
            <person name="Braich B."/>
            <person name="Kosarev P."/>
            <person name="Mahmoud A."/>
            <person name="Hajiyev E."/>
            <person name="Babayeva S."/>
            <person name="Izzatullayeva V."/>
            <person name="Mammadov A."/>
            <person name="Mammadov A."/>
            <person name="Sharifova S."/>
            <person name="Ojaghi J."/>
            <person name="Eynullazada K."/>
            <person name="Bayramov B."/>
            <person name="Abdulazimova A."/>
            <person name="Shahmuradov I."/>
        </authorList>
    </citation>
    <scope>NUCLEOTIDE SEQUENCE [LARGE SCALE GENOMIC DNA]</scope>
    <source>
        <strain evidence="9">cv. AG2017</strain>
        <tissue evidence="8">Leaf</tissue>
    </source>
</reference>
<dbReference type="PANTHER" id="PTHR31791">
    <property type="entry name" value="FRIGIDA-LIKE PROTEIN 3-RELATED"/>
    <property type="match status" value="1"/>
</dbReference>
<accession>A0A2I0LBZ2</accession>
<sequence>MTSISKSLKSVWSKKHSLREAFEQVLLFGLQWEDLEEHFDFIAKSMDEKFESLKARERLANERLRALESKEKEVAAMMQKKVEDSDVAILMKQRKLDLLQRGIDERATELKKEEDELLSMRVSVEEYYGMFQMKQQELDELQRMIKASTEELRIREDKLNVVRSSLTECSEGLNEKTKSLQSVQDALRDCSSELDLKREELQLVQCDIGKFSRQLDSKSEILRACDEAVEMKNQELLSLQNSTEERAREVEKKERHLISIGRMIDECDKELKSKERDHDAIMMSIKSSSAELDAKKSKLVALEKSLKDLSAELRSRERKVNSLKMQSKCCTEEIDSRKEELGSLQRTIKKVGGDLELKRREYAAIHTLIKNHSVELEMKKKQLKSLNTLVVEWGEKVKFREKRHSSVQKLVTECSEELTSKQMQLDIVKRSIEECSDWRRDESDSIRARRDECDKDIEVKMEQCRLLEVSIVKRSEMLAVREKQLEDQLGELKSQQELLRRIEVELRERSYSVCSEVKIDHPSDNSAPLKDAMDLQLFLCEFLGRHDLAQQKVLDVIQSSFDPAKLVLEVLQQFEMPSPTNRERKFNVSITKRSCLLLLRHLSEVSAHIMPQVKKAAMNLAFRWKAQLGPSTNSSFEVLAFLKLLVVYELASAFYPEELENLIDSLSDRKQADELREALGLSREITAHFPPPVPRLHVPRQGMKRPNLRGPKIDNYLHVKPQHRLSEAASDDPFEVEGAPLVLDILGEVVKNSPCLSRPLNESRLLAGKLLAVLPFLCSLSIKNEKEQGRGSINEGFPQSPTTPKASHASDHLCLKGHWQESPYRRSPPLVPSLLLSEGGQGKGSTSVATRTPSSLLDGGHQLSQINEIAGSKISEHSLASALSNPIA</sequence>
<dbReference type="GO" id="GO:0030154">
    <property type="term" value="P:cell differentiation"/>
    <property type="evidence" value="ECO:0007669"/>
    <property type="project" value="UniProtKB-KW"/>
</dbReference>
<dbReference type="EMBL" id="PGOL01000058">
    <property type="protein sequence ID" value="PKI78198.1"/>
    <property type="molecule type" value="Genomic_DNA"/>
</dbReference>
<dbReference type="Pfam" id="PF07899">
    <property type="entry name" value="Frigida"/>
    <property type="match status" value="1"/>
</dbReference>
<protein>
    <recommendedName>
        <fullName evidence="5">FRIGIDA-like protein</fullName>
    </recommendedName>
</protein>
<evidence type="ECO:0000313" key="9">
    <source>
        <dbReference type="Proteomes" id="UP000233551"/>
    </source>
</evidence>
<gene>
    <name evidence="8" type="ORF">CRG98_001369</name>
</gene>
<dbReference type="Proteomes" id="UP000233551">
    <property type="component" value="Unassembled WGS sequence"/>
</dbReference>
<dbReference type="PANTHER" id="PTHR31791:SF70">
    <property type="entry name" value="FRIGIDA-LIKE PROTEIN"/>
    <property type="match status" value="1"/>
</dbReference>
<dbReference type="SUPFAM" id="SSF57997">
    <property type="entry name" value="Tropomyosin"/>
    <property type="match status" value="1"/>
</dbReference>
<keyword evidence="2 5" id="KW-0217">Developmental protein</keyword>
<comment type="caution">
    <text evidence="8">The sequence shown here is derived from an EMBL/GenBank/DDBJ whole genome shotgun (WGS) entry which is preliminary data.</text>
</comment>
<feature type="region of interest" description="Disordered" evidence="7">
    <location>
        <begin position="830"/>
        <end position="859"/>
    </location>
</feature>